<evidence type="ECO:0000256" key="6">
    <source>
        <dbReference type="ARBA" id="ARBA00022692"/>
    </source>
</evidence>
<dbReference type="PANTHER" id="PTHR45528:SF8">
    <property type="entry name" value="HISTIDINE KINASE"/>
    <property type="match status" value="1"/>
</dbReference>
<evidence type="ECO:0000259" key="13">
    <source>
        <dbReference type="PROSITE" id="PS50885"/>
    </source>
</evidence>
<reference evidence="14 15" key="1">
    <citation type="submission" date="2011-02" db="EMBL/GenBank/DDBJ databases">
        <authorList>
            <person name="Nelson K.E."/>
            <person name="Sutton G."/>
            <person name="Torralba M."/>
            <person name="Durkin S."/>
            <person name="Harkins D."/>
            <person name="Montgomery R."/>
            <person name="Ziemer C."/>
            <person name="Klaassens E."/>
            <person name="Ocuiv P."/>
            <person name="Morrison M."/>
        </authorList>
    </citation>
    <scope>NUCLEOTIDE SEQUENCE [LARGE SCALE GENOMIC DNA]</scope>
    <source>
        <strain evidence="14 15">8</strain>
    </source>
</reference>
<sequence>MKSLKTALLMYLPICLAAVFTGLKAIGWISERVERAYDMYYPIKEVNVIDDRVEWVRSGRQFFCFAAENSGIVLSVLWVIFCVSAAGYIFYTLELKKPIAILMDASKKIAENELDFHVRYDKENELGVLCGAFEDMRQKLFDSNLDIWYTLEERKRLSAAFSHDLRTPLTVLSGYVELLGSYGGKLSEEKRGEILEKMRSQITRLTNYTEKMNAVQKLEDIFPSRRQTRLSALCAEMEDTGRLVCGDMLFSFTNDNISDDEANIDSELFMQVYENLVSNAVRYAESRIDVSAGTDGNMLYVTVQDDGKGFSQKALENASKPFFRGEQNPDLHFGLGLYICRILCKKQGGSLRIENAEDGGGKVTAEIFLQKLIKS</sequence>
<dbReference type="Pfam" id="PF02518">
    <property type="entry name" value="HATPase_c"/>
    <property type="match status" value="1"/>
</dbReference>
<evidence type="ECO:0000256" key="3">
    <source>
        <dbReference type="ARBA" id="ARBA00012438"/>
    </source>
</evidence>
<dbReference type="InterPro" id="IPR003661">
    <property type="entry name" value="HisK_dim/P_dom"/>
</dbReference>
<dbReference type="SMART" id="SM00388">
    <property type="entry name" value="HisKA"/>
    <property type="match status" value="1"/>
</dbReference>
<dbReference type="GO" id="GO:0005886">
    <property type="term" value="C:plasma membrane"/>
    <property type="evidence" value="ECO:0007669"/>
    <property type="project" value="TreeGrafter"/>
</dbReference>
<keyword evidence="7 14" id="KW-0418">Kinase</keyword>
<dbReference type="Pfam" id="PF00512">
    <property type="entry name" value="HisKA"/>
    <property type="match status" value="1"/>
</dbReference>
<feature type="transmembrane region" description="Helical" evidence="11">
    <location>
        <begin position="72"/>
        <end position="93"/>
    </location>
</feature>
<proteinExistence type="predicted"/>
<evidence type="ECO:0000313" key="14">
    <source>
        <dbReference type="EMBL" id="EGC02467.1"/>
    </source>
</evidence>
<keyword evidence="6 11" id="KW-0812">Transmembrane</keyword>
<dbReference type="Proteomes" id="UP000004259">
    <property type="component" value="Unassembled WGS sequence"/>
</dbReference>
<dbReference type="SMART" id="SM00304">
    <property type="entry name" value="HAMP"/>
    <property type="match status" value="1"/>
</dbReference>
<dbReference type="GO" id="GO:0000155">
    <property type="term" value="F:phosphorelay sensor kinase activity"/>
    <property type="evidence" value="ECO:0007669"/>
    <property type="project" value="InterPro"/>
</dbReference>
<evidence type="ECO:0000313" key="15">
    <source>
        <dbReference type="Proteomes" id="UP000004259"/>
    </source>
</evidence>
<dbReference type="InterPro" id="IPR036097">
    <property type="entry name" value="HisK_dim/P_sf"/>
</dbReference>
<feature type="domain" description="HAMP" evidence="13">
    <location>
        <begin position="93"/>
        <end position="145"/>
    </location>
</feature>
<keyword evidence="10 11" id="KW-0472">Membrane</keyword>
<dbReference type="Gene3D" id="6.10.340.10">
    <property type="match status" value="1"/>
</dbReference>
<keyword evidence="9" id="KW-0902">Two-component regulatory system</keyword>
<dbReference type="STRING" id="246199.CUS_5424"/>
<accession>E9SE05</accession>
<dbReference type="SUPFAM" id="SSF47384">
    <property type="entry name" value="Homodimeric domain of signal transducing histidine kinase"/>
    <property type="match status" value="1"/>
</dbReference>
<evidence type="ECO:0000256" key="11">
    <source>
        <dbReference type="SAM" id="Phobius"/>
    </source>
</evidence>
<dbReference type="InterPro" id="IPR050398">
    <property type="entry name" value="HssS/ArlS-like"/>
</dbReference>
<dbReference type="CDD" id="cd06225">
    <property type="entry name" value="HAMP"/>
    <property type="match status" value="1"/>
</dbReference>
<dbReference type="Gene3D" id="1.10.287.130">
    <property type="match status" value="1"/>
</dbReference>
<evidence type="ECO:0000256" key="8">
    <source>
        <dbReference type="ARBA" id="ARBA00022989"/>
    </source>
</evidence>
<dbReference type="InterPro" id="IPR005467">
    <property type="entry name" value="His_kinase_dom"/>
</dbReference>
<dbReference type="InterPro" id="IPR003594">
    <property type="entry name" value="HATPase_dom"/>
</dbReference>
<dbReference type="AlphaFoldDB" id="E9SE05"/>
<dbReference type="InterPro" id="IPR036890">
    <property type="entry name" value="HATPase_C_sf"/>
</dbReference>
<dbReference type="PROSITE" id="PS50109">
    <property type="entry name" value="HIS_KIN"/>
    <property type="match status" value="1"/>
</dbReference>
<comment type="subcellular location">
    <subcellularLocation>
        <location evidence="2">Membrane</location>
        <topology evidence="2">Multi-pass membrane protein</topology>
    </subcellularLocation>
</comment>
<dbReference type="EMBL" id="ADKM02000093">
    <property type="protein sequence ID" value="EGC02467.1"/>
    <property type="molecule type" value="Genomic_DNA"/>
</dbReference>
<dbReference type="SUPFAM" id="SSF158472">
    <property type="entry name" value="HAMP domain-like"/>
    <property type="match status" value="1"/>
</dbReference>
<keyword evidence="8 11" id="KW-1133">Transmembrane helix</keyword>
<feature type="transmembrane region" description="Helical" evidence="11">
    <location>
        <begin position="7"/>
        <end position="29"/>
    </location>
</feature>
<protein>
    <recommendedName>
        <fullName evidence="3">histidine kinase</fullName>
        <ecNumber evidence="3">2.7.13.3</ecNumber>
    </recommendedName>
</protein>
<keyword evidence="15" id="KW-1185">Reference proteome</keyword>
<comment type="catalytic activity">
    <reaction evidence="1">
        <text>ATP + protein L-histidine = ADP + protein N-phospho-L-histidine.</text>
        <dbReference type="EC" id="2.7.13.3"/>
    </reaction>
</comment>
<evidence type="ECO:0000256" key="4">
    <source>
        <dbReference type="ARBA" id="ARBA00022553"/>
    </source>
</evidence>
<dbReference type="eggNOG" id="COG2205">
    <property type="taxonomic scope" value="Bacteria"/>
</dbReference>
<gene>
    <name evidence="14" type="ORF">CUS_5424</name>
</gene>
<dbReference type="Pfam" id="PF00672">
    <property type="entry name" value="HAMP"/>
    <property type="match status" value="1"/>
</dbReference>
<dbReference type="CDD" id="cd00082">
    <property type="entry name" value="HisKA"/>
    <property type="match status" value="1"/>
</dbReference>
<dbReference type="EC" id="2.7.13.3" evidence="3"/>
<dbReference type="Gene3D" id="3.30.565.10">
    <property type="entry name" value="Histidine kinase-like ATPase, C-terminal domain"/>
    <property type="match status" value="1"/>
</dbReference>
<organism evidence="14 15">
    <name type="scientific">Ruminococcus albus 8</name>
    <dbReference type="NCBI Taxonomy" id="246199"/>
    <lineage>
        <taxon>Bacteria</taxon>
        <taxon>Bacillati</taxon>
        <taxon>Bacillota</taxon>
        <taxon>Clostridia</taxon>
        <taxon>Eubacteriales</taxon>
        <taxon>Oscillospiraceae</taxon>
        <taxon>Ruminococcus</taxon>
    </lineage>
</organism>
<evidence type="ECO:0000256" key="10">
    <source>
        <dbReference type="ARBA" id="ARBA00023136"/>
    </source>
</evidence>
<dbReference type="SMART" id="SM00387">
    <property type="entry name" value="HATPase_c"/>
    <property type="match status" value="1"/>
</dbReference>
<evidence type="ECO:0000256" key="1">
    <source>
        <dbReference type="ARBA" id="ARBA00000085"/>
    </source>
</evidence>
<dbReference type="PANTHER" id="PTHR45528">
    <property type="entry name" value="SENSOR HISTIDINE KINASE CPXA"/>
    <property type="match status" value="1"/>
</dbReference>
<evidence type="ECO:0000256" key="9">
    <source>
        <dbReference type="ARBA" id="ARBA00023012"/>
    </source>
</evidence>
<comment type="caution">
    <text evidence="14">The sequence shown here is derived from an EMBL/GenBank/DDBJ whole genome shotgun (WGS) entry which is preliminary data.</text>
</comment>
<keyword evidence="4" id="KW-0597">Phosphoprotein</keyword>
<dbReference type="InterPro" id="IPR003660">
    <property type="entry name" value="HAMP_dom"/>
</dbReference>
<evidence type="ECO:0000259" key="12">
    <source>
        <dbReference type="PROSITE" id="PS50109"/>
    </source>
</evidence>
<evidence type="ECO:0000256" key="2">
    <source>
        <dbReference type="ARBA" id="ARBA00004141"/>
    </source>
</evidence>
<dbReference type="SUPFAM" id="SSF55874">
    <property type="entry name" value="ATPase domain of HSP90 chaperone/DNA topoisomerase II/histidine kinase"/>
    <property type="match status" value="1"/>
</dbReference>
<evidence type="ECO:0000256" key="7">
    <source>
        <dbReference type="ARBA" id="ARBA00022777"/>
    </source>
</evidence>
<keyword evidence="5" id="KW-0808">Transferase</keyword>
<feature type="domain" description="Histidine kinase" evidence="12">
    <location>
        <begin position="160"/>
        <end position="371"/>
    </location>
</feature>
<name>E9SE05_RUMAL</name>
<dbReference type="PROSITE" id="PS50885">
    <property type="entry name" value="HAMP"/>
    <property type="match status" value="1"/>
</dbReference>
<evidence type="ECO:0000256" key="5">
    <source>
        <dbReference type="ARBA" id="ARBA00022679"/>
    </source>
</evidence>